<keyword evidence="11" id="KW-1185">Reference proteome</keyword>
<dbReference type="GO" id="GO:0004497">
    <property type="term" value="F:monooxygenase activity"/>
    <property type="evidence" value="ECO:0007669"/>
    <property type="project" value="UniProtKB-KW"/>
</dbReference>
<evidence type="ECO:0008006" key="12">
    <source>
        <dbReference type="Google" id="ProtNLM"/>
    </source>
</evidence>
<evidence type="ECO:0000256" key="7">
    <source>
        <dbReference type="ARBA" id="ARBA00023033"/>
    </source>
</evidence>
<evidence type="ECO:0000256" key="2">
    <source>
        <dbReference type="ARBA" id="ARBA00010617"/>
    </source>
</evidence>
<dbReference type="PANTHER" id="PTHR46206">
    <property type="entry name" value="CYTOCHROME P450"/>
    <property type="match status" value="1"/>
</dbReference>
<feature type="binding site" description="axial binding residue" evidence="8">
    <location>
        <position position="134"/>
    </location>
    <ligand>
        <name>heme</name>
        <dbReference type="ChEBI" id="CHEBI:30413"/>
    </ligand>
    <ligandPart>
        <name>Fe</name>
        <dbReference type="ChEBI" id="CHEBI:18248"/>
    </ligandPart>
</feature>
<comment type="cofactor">
    <cofactor evidence="1 8">
        <name>heme</name>
        <dbReference type="ChEBI" id="CHEBI:30413"/>
    </cofactor>
</comment>
<dbReference type="InterPro" id="IPR017972">
    <property type="entry name" value="Cyt_P450_CS"/>
</dbReference>
<dbReference type="SUPFAM" id="SSF48264">
    <property type="entry name" value="Cytochrome P450"/>
    <property type="match status" value="1"/>
</dbReference>
<dbReference type="CDD" id="cd11041">
    <property type="entry name" value="CYP503A1-like"/>
    <property type="match status" value="1"/>
</dbReference>
<keyword evidence="3 8" id="KW-0349">Heme</keyword>
<evidence type="ECO:0000256" key="5">
    <source>
        <dbReference type="ARBA" id="ARBA00023002"/>
    </source>
</evidence>
<dbReference type="EMBL" id="JAOQAZ010000046">
    <property type="protein sequence ID" value="KAJ4245530.1"/>
    <property type="molecule type" value="Genomic_DNA"/>
</dbReference>
<dbReference type="OrthoDB" id="1844152at2759"/>
<keyword evidence="6 8" id="KW-0408">Iron</keyword>
<gene>
    <name evidence="10" type="ORF">NW762_014039</name>
</gene>
<comment type="caution">
    <text evidence="10">The sequence shown here is derived from an EMBL/GenBank/DDBJ whole genome shotgun (WGS) entry which is preliminary data.</text>
</comment>
<dbReference type="PROSITE" id="PS00086">
    <property type="entry name" value="CYTOCHROME_P450"/>
    <property type="match status" value="1"/>
</dbReference>
<dbReference type="PANTHER" id="PTHR46206:SF2">
    <property type="entry name" value="CYTOCHROME P450 MONOOXYGENASE AUSG-RELATED"/>
    <property type="match status" value="1"/>
</dbReference>
<keyword evidence="4 8" id="KW-0479">Metal-binding</keyword>
<dbReference type="PRINTS" id="PR00385">
    <property type="entry name" value="P450"/>
</dbReference>
<dbReference type="InterPro" id="IPR001128">
    <property type="entry name" value="Cyt_P450"/>
</dbReference>
<dbReference type="Gene3D" id="1.10.630.10">
    <property type="entry name" value="Cytochrome P450"/>
    <property type="match status" value="1"/>
</dbReference>
<keyword evidence="5 9" id="KW-0560">Oxidoreductase</keyword>
<reference evidence="10" key="1">
    <citation type="submission" date="2022-09" db="EMBL/GenBank/DDBJ databases">
        <title>Fusarium specimens isolated from Avocado Roots.</title>
        <authorList>
            <person name="Stajich J."/>
            <person name="Roper C."/>
            <person name="Heimlech-Rivalta G."/>
        </authorList>
    </citation>
    <scope>NUCLEOTIDE SEQUENCE</scope>
    <source>
        <strain evidence="10">CF00136</strain>
    </source>
</reference>
<dbReference type="Proteomes" id="UP001152049">
    <property type="component" value="Unassembled WGS sequence"/>
</dbReference>
<comment type="similarity">
    <text evidence="2 9">Belongs to the cytochrome P450 family.</text>
</comment>
<dbReference type="GO" id="GO:0020037">
    <property type="term" value="F:heme binding"/>
    <property type="evidence" value="ECO:0007669"/>
    <property type="project" value="InterPro"/>
</dbReference>
<evidence type="ECO:0000256" key="3">
    <source>
        <dbReference type="ARBA" id="ARBA00022617"/>
    </source>
</evidence>
<keyword evidence="7 9" id="KW-0503">Monooxygenase</keyword>
<evidence type="ECO:0000256" key="9">
    <source>
        <dbReference type="RuleBase" id="RU000461"/>
    </source>
</evidence>
<evidence type="ECO:0000313" key="11">
    <source>
        <dbReference type="Proteomes" id="UP001152049"/>
    </source>
</evidence>
<evidence type="ECO:0000256" key="4">
    <source>
        <dbReference type="ARBA" id="ARBA00022723"/>
    </source>
</evidence>
<protein>
    <recommendedName>
        <fullName evidence="12">Cytochrome P450 monooxygenase</fullName>
    </recommendedName>
</protein>
<dbReference type="InterPro" id="IPR036396">
    <property type="entry name" value="Cyt_P450_sf"/>
</dbReference>
<dbReference type="AlphaFoldDB" id="A0A9W8RN62"/>
<name>A0A9W8RN62_9HYPO</name>
<dbReference type="GO" id="GO:0005506">
    <property type="term" value="F:iron ion binding"/>
    <property type="evidence" value="ECO:0007669"/>
    <property type="project" value="InterPro"/>
</dbReference>
<evidence type="ECO:0000256" key="6">
    <source>
        <dbReference type="ARBA" id="ARBA00023004"/>
    </source>
</evidence>
<accession>A0A9W8RN62</accession>
<evidence type="ECO:0000313" key="10">
    <source>
        <dbReference type="EMBL" id="KAJ4245530.1"/>
    </source>
</evidence>
<sequence length="200" mass="22681">MIELARNPRYIKEIRQEVVQILLSGGWKKTSLAKMKLLDSAIKEAQRLKPGSIVTMRRYVEEDMTLSNGLILKKGTRLNIDNSRMIDPEIYPNPHVYNPHRFLEMREKAGTEHMAHLVSTSSTHLGFGHGKHACPGRFFAANEIKVALCHIVVKYDWKLVSGTDVEPDTRGMVSKSSPETTMLVRLREDPELDLSSLVTE</sequence>
<proteinExistence type="inferred from homology"/>
<organism evidence="10 11">
    <name type="scientific">Fusarium torreyae</name>
    <dbReference type="NCBI Taxonomy" id="1237075"/>
    <lineage>
        <taxon>Eukaryota</taxon>
        <taxon>Fungi</taxon>
        <taxon>Dikarya</taxon>
        <taxon>Ascomycota</taxon>
        <taxon>Pezizomycotina</taxon>
        <taxon>Sordariomycetes</taxon>
        <taxon>Hypocreomycetidae</taxon>
        <taxon>Hypocreales</taxon>
        <taxon>Nectriaceae</taxon>
        <taxon>Fusarium</taxon>
    </lineage>
</organism>
<evidence type="ECO:0000256" key="8">
    <source>
        <dbReference type="PIRSR" id="PIRSR602403-1"/>
    </source>
</evidence>
<dbReference type="PRINTS" id="PR00465">
    <property type="entry name" value="EP450IV"/>
</dbReference>
<dbReference type="GO" id="GO:0016705">
    <property type="term" value="F:oxidoreductase activity, acting on paired donors, with incorporation or reduction of molecular oxygen"/>
    <property type="evidence" value="ECO:0007669"/>
    <property type="project" value="InterPro"/>
</dbReference>
<evidence type="ECO:0000256" key="1">
    <source>
        <dbReference type="ARBA" id="ARBA00001971"/>
    </source>
</evidence>
<dbReference type="InterPro" id="IPR002403">
    <property type="entry name" value="Cyt_P450_E_grp-IV"/>
</dbReference>
<dbReference type="Pfam" id="PF00067">
    <property type="entry name" value="p450"/>
    <property type="match status" value="1"/>
</dbReference>